<evidence type="ECO:0000313" key="2">
    <source>
        <dbReference type="Proteomes" id="UP000245626"/>
    </source>
</evidence>
<protein>
    <submittedName>
        <fullName evidence="1">Nucleic acid-binding protein</fullName>
    </submittedName>
</protein>
<name>A0ACD0P8Q4_9BASI</name>
<dbReference type="Proteomes" id="UP000245626">
    <property type="component" value="Unassembled WGS sequence"/>
</dbReference>
<organism evidence="1 2">
    <name type="scientific">Violaceomyces palustris</name>
    <dbReference type="NCBI Taxonomy" id="1673888"/>
    <lineage>
        <taxon>Eukaryota</taxon>
        <taxon>Fungi</taxon>
        <taxon>Dikarya</taxon>
        <taxon>Basidiomycota</taxon>
        <taxon>Ustilaginomycotina</taxon>
        <taxon>Ustilaginomycetes</taxon>
        <taxon>Violaceomycetales</taxon>
        <taxon>Violaceomycetaceae</taxon>
        <taxon>Violaceomyces</taxon>
    </lineage>
</organism>
<keyword evidence="2" id="KW-1185">Reference proteome</keyword>
<evidence type="ECO:0000313" key="1">
    <source>
        <dbReference type="EMBL" id="PWN54434.1"/>
    </source>
</evidence>
<dbReference type="EMBL" id="KZ819685">
    <property type="protein sequence ID" value="PWN54434.1"/>
    <property type="molecule type" value="Genomic_DNA"/>
</dbReference>
<proteinExistence type="predicted"/>
<accession>A0ACD0P8Q4</accession>
<reference evidence="1 2" key="1">
    <citation type="journal article" date="2018" name="Mol. Biol. Evol.">
        <title>Broad Genomic Sampling Reveals a Smut Pathogenic Ancestry of the Fungal Clade Ustilaginomycotina.</title>
        <authorList>
            <person name="Kijpornyongpan T."/>
            <person name="Mondo S.J."/>
            <person name="Barry K."/>
            <person name="Sandor L."/>
            <person name="Lee J."/>
            <person name="Lipzen A."/>
            <person name="Pangilinan J."/>
            <person name="LaButti K."/>
            <person name="Hainaut M."/>
            <person name="Henrissat B."/>
            <person name="Grigoriev I.V."/>
            <person name="Spatafora J.W."/>
            <person name="Aime M.C."/>
        </authorList>
    </citation>
    <scope>NUCLEOTIDE SEQUENCE [LARGE SCALE GENOMIC DNA]</scope>
    <source>
        <strain evidence="1 2">SA 807</strain>
    </source>
</reference>
<gene>
    <name evidence="1" type="ORF">IE53DRAFT_407959</name>
</gene>
<sequence length="1582" mass="174658">MPGVKRPRDEAGGPSSSSLSPSASKKAAKPRKSTSNQQTKSSQPAPRPSFSAPHEVDFPRGGGTGLTPLEYREAKREARAEIDSQDNLFKDDSDVVAIAKSKKLKQKINRERNNDKKKGRTRLPAKEEAKKPKLDYNRVEHLNYKRLLPGARVLCSVLAVHPLAVVVSLPNQLLGHIPVTQISPQFTERLQRAADASDDEEMNQESDDDEGEGEGEEDRQRSNQNRVPELREIFRVGQWIRASVLAVHSAGVTKGTGAGREGGEYEKESRRVVLTMAPQVVNEGVSVSDLLPGATLAATVSSIEDHGYLLDSGIDELSGFLSYKEAAKLAEFEKFKGKGLQVGRVVETRITKIAENQRTFECTIDPVSVKDSVVKAGPGITAIVPGMLVSALVTASLPSGLNVKLFGMFDATIDRFHLPAIPEGKDVSDVYKEGSKHKARVIWDLPTPEDTGLDSNAELADGDRKFGLSMAPQVVRLEPPSTEEGELLSESFPIGTQVDCTVVRTDSDWGLTCAIKGTDIGGFVHISRVADEHITALSANTGAWKVGTHHVGRVIGHAPTDKILQLSLQPSVLEKKFMRVSEVEVGEIIKATVKKVKQDAIFLQLNGNVDGVVFALHFSDIILKNPEKKYKPGVTVKARVLSVDPGRNRITLTLKKSLVDSDLPVVSSIQDARVGIVTHATVSRLMETSLLVDLYGGLRALVPASEVSEAYTTNLRESFFEGKVVKVRLTNVDYNTHRLTASIKQASPSFLARLNVDAVELGEKVVAQVNAVHQDVVVLTLQPSEIRALVSLAVLSQLRATSIDDLRESLEEGEEINDLIVVSKNSEKGLVILGTKLRSSGPSSGPSVLVKAGDLVNARVIQRNDDQQECIVMIQNRCRGRLHLTDCSDDFSDPESARLPELDTMIQCVVLAVRGNGKKADVSTRPSQIAAAKGETMEAKKVEDRQISSVQDLKKGEKYRGYVKTITDAGLFVNLGRSVTARVQIRELFDNFVKDWKPRFVKGQVVEGTVLEIDAEQGKVELSLKKEPGVGRRSNEKKAKKPDQMTVNDFKKGDKVKGFIRGISEFGVFVQIEGTDVSGLCHKSQISDNTEVDALKAFHIGDRVRAIVIDVQSEKKKISFGLKPSYFDAEDFEESDDEVDDEGDDVEEKEEEDEDEEEDEILIENGEGGDDEDDDDEDEDMLDEEADGSDSEGDFLELDDQASVSEEEKVKSTKSGPASSSSSKPLVPALALAGGFSWSAPEGEDSEAESEAASSDDEDDEDETGASGQQNKKKKRRKGKGKALEEDLTADLATKAPESNNDFERLLLGSPNSSFLWIQFMSFQLQLSDVEKARDVGRRALKVISYREEQEKMNVWIALLNLENTYGTQESLESTFKDAVQANDAKTIHLKMISIYEKTDKVEEAEELFKKTAKKFGHSSKVWVLWGQFMLRHDRPEDARKLLPRSLQSLEKRKHVKTIISFALSEFKMGEPERGRTIFEGLVDSYSKRLDIWWQYIDQEAKLDNIAGVRSLFERVLGLKQSSKKAKSVLKKWLDFEKRKGTKEGQQAVLDRARKFVEEMQAKQQGDDDHDADVHVEDQHDE</sequence>